<reference evidence="1 2" key="1">
    <citation type="journal article" date="2021" name="BMC Genomics">
        <title>Datura genome reveals duplications of psychoactive alkaloid biosynthetic genes and high mutation rate following tissue culture.</title>
        <authorList>
            <person name="Rajewski A."/>
            <person name="Carter-House D."/>
            <person name="Stajich J."/>
            <person name="Litt A."/>
        </authorList>
    </citation>
    <scope>NUCLEOTIDE SEQUENCE [LARGE SCALE GENOMIC DNA]</scope>
    <source>
        <strain evidence="1">AR-01</strain>
    </source>
</reference>
<comment type="caution">
    <text evidence="1">The sequence shown here is derived from an EMBL/GenBank/DDBJ whole genome shotgun (WGS) entry which is preliminary data.</text>
</comment>
<accession>A0ABS8UZY9</accession>
<evidence type="ECO:0000313" key="2">
    <source>
        <dbReference type="Proteomes" id="UP000823775"/>
    </source>
</evidence>
<keyword evidence="2" id="KW-1185">Reference proteome</keyword>
<protein>
    <submittedName>
        <fullName evidence="1">Cyclin-B1-1</fullName>
    </submittedName>
</protein>
<name>A0ABS8UZY9_DATST</name>
<proteinExistence type="predicted"/>
<dbReference type="EMBL" id="JACEIK010003114">
    <property type="protein sequence ID" value="MCD9640391.1"/>
    <property type="molecule type" value="Genomic_DNA"/>
</dbReference>
<sequence length="85" mass="9352">MSNKKPLIEVTKGVAARKVGIPAKAEAIKKVSVKAKAETITVICPDEDVKTIEEIPLNERKVKKSGKTLTSILAREEELQKLIRT</sequence>
<dbReference type="Proteomes" id="UP000823775">
    <property type="component" value="Unassembled WGS sequence"/>
</dbReference>
<organism evidence="1 2">
    <name type="scientific">Datura stramonium</name>
    <name type="common">Jimsonweed</name>
    <name type="synonym">Common thornapple</name>
    <dbReference type="NCBI Taxonomy" id="4076"/>
    <lineage>
        <taxon>Eukaryota</taxon>
        <taxon>Viridiplantae</taxon>
        <taxon>Streptophyta</taxon>
        <taxon>Embryophyta</taxon>
        <taxon>Tracheophyta</taxon>
        <taxon>Spermatophyta</taxon>
        <taxon>Magnoliopsida</taxon>
        <taxon>eudicotyledons</taxon>
        <taxon>Gunneridae</taxon>
        <taxon>Pentapetalae</taxon>
        <taxon>asterids</taxon>
        <taxon>lamiids</taxon>
        <taxon>Solanales</taxon>
        <taxon>Solanaceae</taxon>
        <taxon>Solanoideae</taxon>
        <taxon>Datureae</taxon>
        <taxon>Datura</taxon>
    </lineage>
</organism>
<gene>
    <name evidence="1" type="primary">CYCB1-1_5</name>
    <name evidence="1" type="ORF">HAX54_025680</name>
</gene>
<evidence type="ECO:0000313" key="1">
    <source>
        <dbReference type="EMBL" id="MCD9640391.1"/>
    </source>
</evidence>